<dbReference type="InterPro" id="IPR001012">
    <property type="entry name" value="UBX_dom"/>
</dbReference>
<organism evidence="16 17">
    <name type="scientific">Dicentrarchus labrax</name>
    <name type="common">European seabass</name>
    <name type="synonym">Morone labrax</name>
    <dbReference type="NCBI Taxonomy" id="13489"/>
    <lineage>
        <taxon>Eukaryota</taxon>
        <taxon>Metazoa</taxon>
        <taxon>Chordata</taxon>
        <taxon>Craniata</taxon>
        <taxon>Vertebrata</taxon>
        <taxon>Euteleostomi</taxon>
        <taxon>Actinopterygii</taxon>
        <taxon>Neopterygii</taxon>
        <taxon>Teleostei</taxon>
        <taxon>Neoteleostei</taxon>
        <taxon>Acanthomorphata</taxon>
        <taxon>Eupercaria</taxon>
        <taxon>Moronidae</taxon>
        <taxon>Dicentrarchus</taxon>
    </lineage>
</organism>
<feature type="region of interest" description="Disordered" evidence="11">
    <location>
        <begin position="3303"/>
        <end position="3328"/>
    </location>
</feature>
<feature type="compositionally biased region" description="Low complexity" evidence="11">
    <location>
        <begin position="1197"/>
        <end position="1206"/>
    </location>
</feature>
<feature type="region of interest" description="Disordered" evidence="11">
    <location>
        <begin position="3449"/>
        <end position="3665"/>
    </location>
</feature>
<dbReference type="PANTHER" id="PTHR22692:SF21">
    <property type="entry name" value="MYOSIN XVA"/>
    <property type="match status" value="1"/>
</dbReference>
<dbReference type="GO" id="GO:0005737">
    <property type="term" value="C:cytoplasm"/>
    <property type="evidence" value="ECO:0007669"/>
    <property type="project" value="UniProtKB-SubCell"/>
</dbReference>
<evidence type="ECO:0000256" key="2">
    <source>
        <dbReference type="ARBA" id="ARBA00008314"/>
    </source>
</evidence>
<evidence type="ECO:0000313" key="17">
    <source>
        <dbReference type="Proteomes" id="UP000694389"/>
    </source>
</evidence>
<evidence type="ECO:0000256" key="10">
    <source>
        <dbReference type="PROSITE-ProRule" id="PRU00782"/>
    </source>
</evidence>
<evidence type="ECO:0000256" key="9">
    <source>
        <dbReference type="ARBA" id="ARBA00023203"/>
    </source>
</evidence>
<feature type="region of interest" description="Disordered" evidence="11">
    <location>
        <begin position="3389"/>
        <end position="3412"/>
    </location>
</feature>
<dbReference type="InterPro" id="IPR000299">
    <property type="entry name" value="FERM_domain"/>
</dbReference>
<dbReference type="GO" id="GO:0003779">
    <property type="term" value="F:actin binding"/>
    <property type="evidence" value="ECO:0007669"/>
    <property type="project" value="UniProtKB-KW"/>
</dbReference>
<feature type="compositionally biased region" description="Basic and acidic residues" evidence="11">
    <location>
        <begin position="2115"/>
        <end position="2129"/>
    </location>
</feature>
<dbReference type="GO" id="GO:0003774">
    <property type="term" value="F:cytoskeletal motor activity"/>
    <property type="evidence" value="ECO:0007669"/>
    <property type="project" value="UniProtKB-UniRule"/>
</dbReference>
<evidence type="ECO:0000256" key="11">
    <source>
        <dbReference type="SAM" id="MobiDB-lite"/>
    </source>
</evidence>
<feature type="compositionally biased region" description="Acidic residues" evidence="11">
    <location>
        <begin position="148"/>
        <end position="165"/>
    </location>
</feature>
<feature type="compositionally biased region" description="Basic residues" evidence="11">
    <location>
        <begin position="246"/>
        <end position="261"/>
    </location>
</feature>
<feature type="compositionally biased region" description="Low complexity" evidence="11">
    <location>
        <begin position="1060"/>
        <end position="1074"/>
    </location>
</feature>
<dbReference type="Gene3D" id="1.20.58.530">
    <property type="match status" value="1"/>
</dbReference>
<dbReference type="PRINTS" id="PR00193">
    <property type="entry name" value="MYOSINHEAVY"/>
</dbReference>
<protein>
    <submittedName>
        <fullName evidence="16">Myosin XVAb</fullName>
    </submittedName>
</protein>
<evidence type="ECO:0000259" key="15">
    <source>
        <dbReference type="PROSITE" id="PS51456"/>
    </source>
</evidence>
<dbReference type="InterPro" id="IPR035963">
    <property type="entry name" value="FERM_2"/>
</dbReference>
<dbReference type="InterPro" id="IPR027417">
    <property type="entry name" value="P-loop_NTPase"/>
</dbReference>
<dbReference type="Pfam" id="PF00784">
    <property type="entry name" value="MyTH4"/>
    <property type="match status" value="2"/>
</dbReference>
<feature type="compositionally biased region" description="Basic residues" evidence="11">
    <location>
        <begin position="126"/>
        <end position="142"/>
    </location>
</feature>
<dbReference type="InterPro" id="IPR011993">
    <property type="entry name" value="PH-like_dom_sf"/>
</dbReference>
<evidence type="ECO:0000256" key="3">
    <source>
        <dbReference type="ARBA" id="ARBA00022490"/>
    </source>
</evidence>
<dbReference type="Gene3D" id="1.25.40.530">
    <property type="entry name" value="MyTH4 domain"/>
    <property type="match status" value="2"/>
</dbReference>
<evidence type="ECO:0000256" key="8">
    <source>
        <dbReference type="ARBA" id="ARBA00023175"/>
    </source>
</evidence>
<feature type="binding site" evidence="10">
    <location>
        <begin position="2251"/>
        <end position="2258"/>
    </location>
    <ligand>
        <name>ATP</name>
        <dbReference type="ChEBI" id="CHEBI:30616"/>
    </ligand>
</feature>
<feature type="region of interest" description="Disordered" evidence="11">
    <location>
        <begin position="1521"/>
        <end position="1552"/>
    </location>
</feature>
<feature type="region of interest" description="Disordered" evidence="11">
    <location>
        <begin position="2110"/>
        <end position="2129"/>
    </location>
</feature>
<dbReference type="SMART" id="SM00015">
    <property type="entry name" value="IQ"/>
    <property type="match status" value="2"/>
</dbReference>
<dbReference type="PANTHER" id="PTHR22692">
    <property type="entry name" value="MYOSIN VII, XV"/>
    <property type="match status" value="1"/>
</dbReference>
<feature type="compositionally biased region" description="Polar residues" evidence="11">
    <location>
        <begin position="3490"/>
        <end position="3516"/>
    </location>
</feature>
<feature type="compositionally biased region" description="Low complexity" evidence="11">
    <location>
        <begin position="1029"/>
        <end position="1039"/>
    </location>
</feature>
<feature type="region of interest" description="Disordered" evidence="11">
    <location>
        <begin position="1"/>
        <end position="262"/>
    </location>
</feature>
<dbReference type="InterPro" id="IPR000048">
    <property type="entry name" value="IQ_motif_EF-hand-BS"/>
</dbReference>
<keyword evidence="17" id="KW-1185">Reference proteome</keyword>
<dbReference type="GO" id="GO:0016459">
    <property type="term" value="C:myosin complex"/>
    <property type="evidence" value="ECO:0007669"/>
    <property type="project" value="UniProtKB-KW"/>
</dbReference>
<evidence type="ECO:0000259" key="12">
    <source>
        <dbReference type="PROSITE" id="PS50033"/>
    </source>
</evidence>
<evidence type="ECO:0000256" key="6">
    <source>
        <dbReference type="ARBA" id="ARBA00022840"/>
    </source>
</evidence>
<evidence type="ECO:0000256" key="1">
    <source>
        <dbReference type="ARBA" id="ARBA00004496"/>
    </source>
</evidence>
<feature type="compositionally biased region" description="Gly residues" evidence="11">
    <location>
        <begin position="3309"/>
        <end position="3318"/>
    </location>
</feature>
<evidence type="ECO:0000256" key="4">
    <source>
        <dbReference type="ARBA" id="ARBA00022737"/>
    </source>
</evidence>
<evidence type="ECO:0000256" key="5">
    <source>
        <dbReference type="ARBA" id="ARBA00022741"/>
    </source>
</evidence>
<gene>
    <name evidence="16" type="primary">myo15ab</name>
</gene>
<feature type="domain" description="UBX" evidence="12">
    <location>
        <begin position="1998"/>
        <end position="2029"/>
    </location>
</feature>
<name>A0A8P4JZW8_DICLA</name>
<comment type="similarity">
    <text evidence="2 10">Belongs to the TRAFAC class myosin-kinesin ATPase superfamily. Myosin family.</text>
</comment>
<keyword evidence="7 10" id="KW-0518">Myosin</keyword>
<dbReference type="Gene3D" id="3.40.850.10">
    <property type="entry name" value="Kinesin motor domain"/>
    <property type="match status" value="1"/>
</dbReference>
<sequence>MPGKKDTKKDAKKGGKPEPEKKKEEEKKGKDDKKGGKDEKKASKDDKKGGKDDKKGGKDDKKGGKKGKDEPPKGKDDGKKGKDKGKGKKVESEEEEDELLSDEEEDEEFSEEEYDEEEDSEDDRKGKGRGGKGAKGKKGGKSRRGDYSDEDDEEDEDEEEDDDYEDSKSKKKSKDDRHHKGGKSDADAKKKKGKKKEEAPQIPVKEIPKKGLKNMSRMFMKFSGFKRRRTSRKKLKSTSRLFLGLGKRKNRLAKKKRRKSMLKNTSRFMMRFKASKKKKKEKEDKEKAAANGGKKPTYMLLRLGGNESNQKKGFFKGLFGKKEGDGPADDFKNRSVLLGKVAAATNWLTKRFLSTKMRGDAGHHGWGGNRGQSRQASSRRNLRGHHNDGYEYDGEAYGYNQQHSAHQKGYGGYDDGYGGYGDEAAAAYGSQSQYGYYDNGAGGADYQDLGYYEEEGLYDVNAEQYDGGLYEQGMGDYYNPHSSAQGYYNNQEADYYGYQQQQAMAMYGDEGLDYYALMGEDHIYAGEVDGFIDPQAQGYYDENSQGVYYGDGQGGYYDNGQAGYYENPYAATMGMQGGFPPDYQLSYSDAGMPYQDYSSQQAISFPPGGQQAFGYGGQGMDQVQGLYGDQYADQFDQYGDDTVGVQGGEMTFRVPRPQVRLFGKERLDVPLPPPPTLPPDPEFEDMSEIQYEDQMPFVPGQLGDMMSLQQQMRMSPQQQMMSPQQQMMSAQQQMMSPQQQMMSPQQQMMSPQQQMMPQQMMSPQQQMMSPQQQMMPQQMMSPQEQMMSQQAMSPQEQLMMSQPMMSPQEQLMMSQPMMSPQEQLMMSQPMMSPQEQMMMSQQMMSPQEQMMMSQPMMSPQEQMMMSQQMMSPQEQMMMSQQMMSPQEQMMMSQQPMVSPQMISPQQQMMTDPMMMPQQQGYGQVSIPTPTAMIIKQASMSPLPARRMQPSPTPSRRSVIMPSPQMQRHPSAMASPIPSPMLAQRRSPSPQPSMRGGFVNVQRPPSVMLRRISPPSSPMATPLARRRMQPQRSPSPLARRPSPPHSPRASMIRRSPPPSPRVSMRRQSPPSSPRASMRRRSPPPSASPARSPFGGRKMRGAPSPSFSPGRASPPLSPQLNRRPAPSPSPSHRSVSPAGPRPSPTLSRRSTRLLRDPTPLPRPRMGGNVPLGTVRPSPMGLRGRPVPPPTQNVRPFRASSVRSNRSSVLTVDSLHSSPFHSPHMVHRAPLGRRESGRFPPRPVARGRPLMSQHSIRRMPPASPQPSLKHMSHPASPRLSHRPSRQSSPLLPPRVAHPPTYAPETYVSGPHMDPYGEQLHQFAAPSSPMLSGAMRNQAIRQASYSSPLGPEVGEMAPDYIQPYAPSSPMLSGAMQNQAIRDASYVSSLRRPASPYEQPMPPSSPRLSGALQNQAIRDASYYSPLQRPSSPYEQPMPPSSPMLSGALQNQAIRDASYYSPLQRPASPYEQPMPPSSPMLSGALQNQAIRDASYYSPLQRPASPYEQPMPPSSPMLSGALQNQAVRDASYASPLQRPQSPYGPSVPSSPMLSGAMRHGQALRGVASYQTPQLRSPYGPTVVTPYDYISEPGPSPLLHDALQHRSGLQNVSSLRSPMMQRRNSYAPPGPQLHSALQQNPNLRQASFQTPVHLRRSPYGPPPVSSPMLGSALQNQQLMQASYRLPDGSLMSPYGDSRSSPMLGHALQNRQVRGASYTLPDGSIIRDPRIPQTPMSPNLSRALQNQNVKTASYTLPDGTIIDPRQQQPISPNLARALNNQALRAASYSLPDGTIVIDPKAQKSPNLTAALQNPYLKSATYTLPDGTIIIDPRKPVSPNLSGALQNSALRNASFTLPEGVQDPNTPISPNLAKALGNPALRGASYTLPDGTIIVDPRKPKSPNLTAALQNPYLKGVSYTLPDGTIIIDPRKPLTPDLSKALMNANLRNASYQLPDGSLVIPGQKPNLSSALRLNKGMRSTGLYQLSDNSVLSGRPKPTTPNLTSALRNEDLQNVRFRLPDGSLLTRRFHNPSLSEAVQNQQLRYASYRVPTALQGEDNRYAVIPPYGPRSGHWARNARGGEQGGEDVWAAERVLPHGTIQNLSKWSMYREDGVLEGYSPTPRIVDGKPQDTDWTPDRDRVPGQSWYDKIYSILSMPTTGHRVKRWAEGMEDMTQLPELNETTVLMNLKKRYDQELVYTYIGSILVSVNPYKLLNIYGTDMVLQYGSRGLSDNPPHLFAIANLSYTTMMDAKKDQCIVISGESGSGKTEATKLILRYLTAIHHKCNVTQQILEATPLLESFGNAKTVRNDNSSRFGKYTQIFMEEGVISGAITSQYLLEKSRIVFQAKSERNYHIFYEMLAGLPPNEKHSLYLQEAETYYYLNQGGDCTIVGKDDGEDFRRLLSAMDILCFTPEEQNGIYRLLSSVLHLGNVYFQPHQAEGQEVASVVSAQEIRVVAELLQVSPEGLQKSVTFKMTDTVREKIFTPLTVESAVDARDAVAKILYSLLFSWLTERINGRVYPRNEALSISILDIYGFEELQVNSFEQLCINYANETLQFFFNRVIFQEEQEEYMREQIEWQQQPFSHNQACLDLIAAKPHGILRILDDQCGFPQATDHTFLQKCHYHHGNDPLYARPKMPLPEFTLKHYAGKVTYQVHKFLDKNFDMVRQDVLDLFIQSKNRMVSSLFLKHSESVSQQRSNVRRSSTARRYQANTVSAKFQSSLQELLEKMERCNPYFVRCIKPNHHKEPGVFDMELVNTQLHYSGIMETIHIRKEGYAIRMHFHSFLSRYKALLCLRDLPPADGENCVIMLHKLGPVKNGSYQLGVSKIFLREELYQLLEGKRDRVLNLAAMTLQRYTRMCFIRKNFTKFRRRVALFQARCKGYLARKKFTLRRKYLIRFRSAVLLIVNRQRYMRTVVEPARKAEEDRINREVVNVTTLPIPAELAALLQAASGGEELHSDCLAVVQAPKVQVDPQLTLPLDINNYLMTHYIRAIFREPLFGMLTAPLENSLIRMDEELKQGAVNVFILILRFMGDPNLNGAQENLFGNYIIQRGLANPSLRDEILAQVANQVWRNPNILNSERGWLLLCSCLSAFLPSQRLAKYLLKFVSDYGPEGYDCVCQHRLLQALQRLNVGPEYVRTYPPCLLEWTANRKRAHTVLHIHCFDGVSFLCPLHSWTTGEEMAKDILQHRAVVEGRRGWSVLLKEPAQWVELEGSDYVLDLMSDLELPADFPKHSSYFIISAQEPTRVRPNASISLLSGGFDMNNDLLSPAIPGSDGQDFEPQRGMDRYLDSLFDPVLSDGTGEIESAAGLSSRMKGAGGVGGGWKQEGQSTGPPPPPGAVRVLPVGGVMSPPVAAVAPVTPDAQHAVMAQQQQAIMNQQAIIMAQQMTMQAMAMVGSPVTSPPTSPITSPPMSPLLHHPPSPYAPASPYVVIPPSPYANIPPSPYANFIPTPYAAENIPPSPYPPTARQEQTPSQPQAQPRAEPTAQPQAHRPNPQPSSTKTNKTETGQPKANAAAQAQSGKDSVSRRKAPGVPVNKDTPVRKFAPVVTSPPPPAPEVVKYSPQSKDHVVPSQDIQEIIKRYNSPPPPPDQMPSGKRRPEGKFKKKQTPRDEALQILKPQMDHPPAPQPKRPVPPSPSAPAMKETGFKPTKGAKTRPPDRPLPIPPPVSRELPVETETIQTQLHQSTNEEHYTYTNVPWRLYLRKEVFYPKDSFNNPLVLDLIFKQIVNDTLSEACVRITRDERQKMKALFAKHGVEQNMDPVEEHVKKTIVTAARETWEIYFSRLFPASGSVGTGVQVLSVSHSGIKLLKTVKSSAAAPDYFRVLRPYTYADILFVTIPSENMLEFNLTNEKLILFSAKAPQVKHLIDTFINEIKKDSDYVIAERNFVTDDRSMLSFHKGDIIRLQVMDGLEKGYIYGCVVRKKVVYLEDLKRDTPDFGWKFGAVFSRSGAFPAECVHPIAPPDFLSLPLDRKAEPRGGAGQFAVSSAIAVAVASTMAAHEIDQTIERVSLDEFGDGDLDERALQDSKYDMLEFAKKYFRQETKGKGDSLKSKSKNRDSRDPIEMIRFSKNPLTESLIEFTDPAMNRVAADLFLSVMRFMGDAPSRGSTEQEVVSTFLKLIGEFTLMRDEAYCQLLKQLTANTSSKPDSCQRGWRMLYILTAFHRCSEVLKPFLLKYLQQASRSAGAQYQGIAKACEQNLKKTFQYGGRLVPPNSMELKAMMAGRSSKRQLFLFPGGIERHAKIKTCSVALEVIEELCYEMGLHRLEAMEEYAIFVVTNRGQNVRPLNKHEYILDVATEAEMVDTNYSFWFRRVIWTQPLKFDNELCVAMHYNQVLPDYRKGLLNVLPHGKVSDQQFHQISKLAALQHRAKDIIFIPSIHELSEYIAAPLFKKQPPQQWVTMVTQHMQQVQTLNPHQARAQFLGLVSAFPMFGSSFFYIHSSSSTTFYAPCIVAVNQHGLHFLHKNTHELMTVVPLVEVQSSRTQRPTAGTSYPYVDLTLGDMNTQRVIQLQLEQGLELCRVIAMQVENMMSVREKRLTLPPSEITML</sequence>
<dbReference type="Gene3D" id="1.20.5.4820">
    <property type="match status" value="1"/>
</dbReference>
<feature type="domain" description="FERM" evidence="13">
    <location>
        <begin position="4221"/>
        <end position="4542"/>
    </location>
</feature>
<dbReference type="SMART" id="SM00139">
    <property type="entry name" value="MyTH4"/>
    <property type="match status" value="2"/>
</dbReference>
<feature type="region of interest" description="Disordered" evidence="11">
    <location>
        <begin position="1493"/>
        <end position="1512"/>
    </location>
</feature>
<feature type="region of interest" description="Actin-binding" evidence="10">
    <location>
        <begin position="2713"/>
        <end position="2735"/>
    </location>
</feature>
<feature type="compositionally biased region" description="Basic residues" evidence="11">
    <location>
        <begin position="224"/>
        <end position="237"/>
    </location>
</feature>
<keyword evidence="3" id="KW-0963">Cytoplasm</keyword>
<dbReference type="Pfam" id="PF26570">
    <property type="entry name" value="MYO15"/>
    <property type="match status" value="1"/>
</dbReference>
<feature type="compositionally biased region" description="Polar residues" evidence="11">
    <location>
        <begin position="3461"/>
        <end position="3471"/>
    </location>
</feature>
<dbReference type="PROSITE" id="PS51456">
    <property type="entry name" value="MYOSIN_MOTOR"/>
    <property type="match status" value="1"/>
</dbReference>
<dbReference type="InterPro" id="IPR036961">
    <property type="entry name" value="Kinesin_motor_dom_sf"/>
</dbReference>
<evidence type="ECO:0000256" key="7">
    <source>
        <dbReference type="ARBA" id="ARBA00023123"/>
    </source>
</evidence>
<keyword evidence="9 10" id="KW-0009">Actin-binding</keyword>
<dbReference type="InterPro" id="IPR000857">
    <property type="entry name" value="MyTH4_dom"/>
</dbReference>
<keyword evidence="5 10" id="KW-0547">Nucleotide-binding</keyword>
<evidence type="ECO:0000259" key="13">
    <source>
        <dbReference type="PROSITE" id="PS50057"/>
    </source>
</evidence>
<dbReference type="SUPFAM" id="SSF47031">
    <property type="entry name" value="Second domain of FERM"/>
    <property type="match status" value="1"/>
</dbReference>
<dbReference type="Pfam" id="PF00373">
    <property type="entry name" value="FERM_M"/>
    <property type="match status" value="1"/>
</dbReference>
<dbReference type="Ensembl" id="ENSDLAT00005089394.1">
    <property type="protein sequence ID" value="ENSDLAP00005065080.1"/>
    <property type="gene ID" value="ENSDLAG00005032865.1"/>
</dbReference>
<feature type="domain" description="MyTH4" evidence="14">
    <location>
        <begin position="4062"/>
        <end position="4216"/>
    </location>
</feature>
<dbReference type="Gene3D" id="2.30.29.30">
    <property type="entry name" value="Pleckstrin-homology domain (PH domain)/Phosphotyrosine-binding domain (PTB)"/>
    <property type="match status" value="1"/>
</dbReference>
<feature type="region of interest" description="Disordered" evidence="11">
    <location>
        <begin position="1419"/>
        <end position="1440"/>
    </location>
</feature>
<keyword evidence="4" id="KW-0677">Repeat</keyword>
<dbReference type="GeneTree" id="ENSGT00940000155335"/>
<feature type="region of interest" description="Disordered" evidence="11">
    <location>
        <begin position="1457"/>
        <end position="1476"/>
    </location>
</feature>
<feature type="region of interest" description="Disordered" evidence="11">
    <location>
        <begin position="941"/>
        <end position="1301"/>
    </location>
</feature>
<dbReference type="PROSITE" id="PS50033">
    <property type="entry name" value="UBX"/>
    <property type="match status" value="1"/>
</dbReference>
<keyword evidence="6 10" id="KW-0067">ATP-binding</keyword>
<dbReference type="InterPro" id="IPR001609">
    <property type="entry name" value="Myosin_head_motor_dom-like"/>
</dbReference>
<feature type="compositionally biased region" description="Basic and acidic residues" evidence="11">
    <location>
        <begin position="1"/>
        <end position="80"/>
    </location>
</feature>
<keyword evidence="8 10" id="KW-0505">Motor protein</keyword>
<dbReference type="Gene3D" id="3.10.20.90">
    <property type="entry name" value="Phosphatidylinositol 3-kinase Catalytic Subunit, Chain A, domain 1"/>
    <property type="match status" value="1"/>
</dbReference>
<reference evidence="16" key="1">
    <citation type="submission" date="2025-08" db="UniProtKB">
        <authorList>
            <consortium name="Ensembl"/>
        </authorList>
    </citation>
    <scope>IDENTIFICATION</scope>
</reference>
<dbReference type="Pfam" id="PF00063">
    <property type="entry name" value="Myosin_head"/>
    <property type="match status" value="1"/>
</dbReference>
<feature type="region of interest" description="Disordered" evidence="11">
    <location>
        <begin position="362"/>
        <end position="389"/>
    </location>
</feature>
<dbReference type="FunFam" id="1.10.10.820:FF:000001">
    <property type="entry name" value="Myosin heavy chain"/>
    <property type="match status" value="1"/>
</dbReference>
<dbReference type="Pfam" id="PF00612">
    <property type="entry name" value="IQ"/>
    <property type="match status" value="1"/>
</dbReference>
<dbReference type="PROSITE" id="PS50057">
    <property type="entry name" value="FERM_3"/>
    <property type="match status" value="1"/>
</dbReference>
<feature type="compositionally biased region" description="Basic and acidic residues" evidence="11">
    <location>
        <begin position="3590"/>
        <end position="3606"/>
    </location>
</feature>
<dbReference type="SMART" id="SM00242">
    <property type="entry name" value="MYSc"/>
    <property type="match status" value="1"/>
</dbReference>
<feature type="domain" description="MyTH4" evidence="14">
    <location>
        <begin position="2993"/>
        <end position="3144"/>
    </location>
</feature>
<dbReference type="Gene3D" id="1.20.120.720">
    <property type="entry name" value="Myosin VI head, motor domain, U50 subdomain"/>
    <property type="match status" value="1"/>
</dbReference>
<proteinExistence type="inferred from homology"/>
<dbReference type="Gene3D" id="1.10.10.820">
    <property type="match status" value="1"/>
</dbReference>
<dbReference type="Proteomes" id="UP000694389">
    <property type="component" value="Unassembled WGS sequence"/>
</dbReference>
<accession>A0A8P4JZW8</accession>
<comment type="subcellular location">
    <subcellularLocation>
        <location evidence="1">Cytoplasm</location>
    </subcellularLocation>
</comment>
<dbReference type="InterPro" id="IPR019748">
    <property type="entry name" value="FERM_central"/>
</dbReference>
<dbReference type="FunFam" id="2.30.30.40:FF:000201">
    <property type="entry name" value="Myosin XVA"/>
    <property type="match status" value="1"/>
</dbReference>
<dbReference type="InterPro" id="IPR051567">
    <property type="entry name" value="Unconventional_Myosin_ATPase"/>
</dbReference>
<feature type="compositionally biased region" description="Basic and acidic residues" evidence="11">
    <location>
        <begin position="173"/>
        <end position="188"/>
    </location>
</feature>
<feature type="compositionally biased region" description="Acidic residues" evidence="11">
    <location>
        <begin position="92"/>
        <end position="121"/>
    </location>
</feature>
<dbReference type="PROSITE" id="PS51016">
    <property type="entry name" value="MYTH4"/>
    <property type="match status" value="2"/>
</dbReference>
<evidence type="ECO:0000313" key="16">
    <source>
        <dbReference type="Ensembl" id="ENSDLAP00005065080.1"/>
    </source>
</evidence>
<feature type="compositionally biased region" description="Pro residues" evidence="11">
    <location>
        <begin position="3615"/>
        <end position="3631"/>
    </location>
</feature>
<dbReference type="Gene3D" id="2.30.30.40">
    <property type="entry name" value="SH3 Domains"/>
    <property type="match status" value="2"/>
</dbReference>
<dbReference type="InterPro" id="IPR059004">
    <property type="entry name" value="MYO15"/>
</dbReference>
<reference evidence="16" key="2">
    <citation type="submission" date="2025-09" db="UniProtKB">
        <authorList>
            <consortium name="Ensembl"/>
        </authorList>
    </citation>
    <scope>IDENTIFICATION</scope>
</reference>
<feature type="compositionally biased region" description="Pro residues" evidence="11">
    <location>
        <begin position="3393"/>
        <end position="3412"/>
    </location>
</feature>
<dbReference type="PROSITE" id="PS50096">
    <property type="entry name" value="IQ"/>
    <property type="match status" value="1"/>
</dbReference>
<dbReference type="GO" id="GO:0005524">
    <property type="term" value="F:ATP binding"/>
    <property type="evidence" value="ECO:0007669"/>
    <property type="project" value="UniProtKB-UniRule"/>
</dbReference>
<dbReference type="SUPFAM" id="SSF52540">
    <property type="entry name" value="P-loop containing nucleoside triphosphate hydrolases"/>
    <property type="match status" value="1"/>
</dbReference>
<feature type="domain" description="Myosin motor" evidence="15">
    <location>
        <begin position="2158"/>
        <end position="2834"/>
    </location>
</feature>
<feature type="compositionally biased region" description="Polar residues" evidence="11">
    <location>
        <begin position="1207"/>
        <end position="1217"/>
    </location>
</feature>
<evidence type="ECO:0000259" key="14">
    <source>
        <dbReference type="PROSITE" id="PS51016"/>
    </source>
</evidence>
<dbReference type="InterPro" id="IPR038185">
    <property type="entry name" value="MyTH4_dom_sf"/>
</dbReference>